<dbReference type="Proteomes" id="UP001477278">
    <property type="component" value="Unassembled WGS sequence"/>
</dbReference>
<proteinExistence type="predicted"/>
<evidence type="ECO:0000313" key="2">
    <source>
        <dbReference type="Proteomes" id="UP001477278"/>
    </source>
</evidence>
<dbReference type="EMBL" id="JBDPZN010000004">
    <property type="protein sequence ID" value="MEO3683055.1"/>
    <property type="molecule type" value="Genomic_DNA"/>
</dbReference>
<dbReference type="SUPFAM" id="SSF46785">
    <property type="entry name" value="Winged helix' DNA-binding domain"/>
    <property type="match status" value="1"/>
</dbReference>
<comment type="caution">
    <text evidence="1">The sequence shown here is derived from an EMBL/GenBank/DDBJ whole genome shotgun (WGS) entry which is preliminary data.</text>
</comment>
<sequence>MSDLLWVKMPSEWIAKGLLATNLSSSKNVSTDIAALKVYICLCLFSTVVKREHILVSFNPPFTTKTSSYIDQIESCMTYDQLCESAVLSRVLVSRGLNKLEELELIKKEGTTRKKRYVIVGNVSRRWCKLPRKALIKSDNIVSCFTSFTQRYEQERAALKLFLYFLSVRTNSKRYVDVSRGIMSKKTGINLMDLDGCLGFLRSLGLLEDVKSKGYLKLPSTAGSTSEQDRLHRYWVVGNQSLNFKTVKQESEDLDF</sequence>
<organism evidence="1 2">
    <name type="scientific">Shewanella vesiculosa</name>
    <dbReference type="NCBI Taxonomy" id="518738"/>
    <lineage>
        <taxon>Bacteria</taxon>
        <taxon>Pseudomonadati</taxon>
        <taxon>Pseudomonadota</taxon>
        <taxon>Gammaproteobacteria</taxon>
        <taxon>Alteromonadales</taxon>
        <taxon>Shewanellaceae</taxon>
        <taxon>Shewanella</taxon>
    </lineage>
</organism>
<evidence type="ECO:0008006" key="3">
    <source>
        <dbReference type="Google" id="ProtNLM"/>
    </source>
</evidence>
<gene>
    <name evidence="1" type="ORF">ABHN84_12230</name>
</gene>
<keyword evidence="2" id="KW-1185">Reference proteome</keyword>
<dbReference type="InterPro" id="IPR036390">
    <property type="entry name" value="WH_DNA-bd_sf"/>
</dbReference>
<accession>A0ABV0FR15</accession>
<name>A0ABV0FR15_9GAMM</name>
<reference evidence="1 2" key="1">
    <citation type="submission" date="2024-05" db="EMBL/GenBank/DDBJ databases">
        <title>Genome sequencing of Marine Estuary Bacteria, Shewanella vesiculosa and S. baltica, and Pseudomonas syringae.</title>
        <authorList>
            <person name="Gurung A."/>
            <person name="Maclea K.S."/>
        </authorList>
    </citation>
    <scope>NUCLEOTIDE SEQUENCE [LARGE SCALE GENOMIC DNA]</scope>
    <source>
        <strain evidence="1 2">1A</strain>
    </source>
</reference>
<protein>
    <recommendedName>
        <fullName evidence="3">MarR family transcriptional regulator</fullName>
    </recommendedName>
</protein>
<evidence type="ECO:0000313" key="1">
    <source>
        <dbReference type="EMBL" id="MEO3683055.1"/>
    </source>
</evidence>
<dbReference type="RefSeq" id="WP_347690325.1">
    <property type="nucleotide sequence ID" value="NZ_JBDPZN010000004.1"/>
</dbReference>